<dbReference type="PANTHER" id="PTHR37488:SF1">
    <property type="entry name" value="DUF1275 DOMAIN PROTEIN"/>
    <property type="match status" value="1"/>
</dbReference>
<feature type="transmembrane region" description="Helical" evidence="1">
    <location>
        <begin position="95"/>
        <end position="113"/>
    </location>
</feature>
<keyword evidence="1" id="KW-0812">Transmembrane</keyword>
<keyword evidence="1" id="KW-0472">Membrane</keyword>
<proteinExistence type="predicted"/>
<dbReference type="RefSeq" id="XP_013314389.1">
    <property type="nucleotide sequence ID" value="XM_013458935.1"/>
</dbReference>
<evidence type="ECO:0008006" key="4">
    <source>
        <dbReference type="Google" id="ProtNLM"/>
    </source>
</evidence>
<dbReference type="EMBL" id="KN847320">
    <property type="protein sequence ID" value="KIW53805.1"/>
    <property type="molecule type" value="Genomic_DNA"/>
</dbReference>
<dbReference type="OrthoDB" id="5288586at2759"/>
<dbReference type="HOGENOM" id="CLU_061825_0_0_1"/>
<keyword evidence="3" id="KW-1185">Reference proteome</keyword>
<evidence type="ECO:0000256" key="1">
    <source>
        <dbReference type="SAM" id="Phobius"/>
    </source>
</evidence>
<dbReference type="InterPro" id="IPR010699">
    <property type="entry name" value="DUF1275"/>
</dbReference>
<dbReference type="PANTHER" id="PTHR37488">
    <property type="entry name" value="DUF1275 DOMAIN-CONTAINING PROTEIN"/>
    <property type="match status" value="1"/>
</dbReference>
<name>A0A0D2EGN2_9EURO</name>
<feature type="transmembrane region" description="Helical" evidence="1">
    <location>
        <begin position="251"/>
        <end position="272"/>
    </location>
</feature>
<dbReference type="GeneID" id="25328125"/>
<evidence type="ECO:0000313" key="3">
    <source>
        <dbReference type="Proteomes" id="UP000054342"/>
    </source>
</evidence>
<dbReference type="AlphaFoldDB" id="A0A0D2EGN2"/>
<accession>A0A0D2EGN2</accession>
<evidence type="ECO:0000313" key="2">
    <source>
        <dbReference type="EMBL" id="KIW53805.1"/>
    </source>
</evidence>
<keyword evidence="1" id="KW-1133">Transmembrane helix</keyword>
<dbReference type="Pfam" id="PF06912">
    <property type="entry name" value="DUF1275"/>
    <property type="match status" value="1"/>
</dbReference>
<protein>
    <recommendedName>
        <fullName evidence="4">DUF1275 domain protein</fullName>
    </recommendedName>
</protein>
<sequence>MDTPLSTDEHYAMEPGKELSLGSLPWSTRLRLRLTSDIDTRWADTILLACFFTTGMVDSIAFNTWSCFVGMQTGNTIFAGLGVSDLPANVPQHTWTKSLIAILSFCLGAFCFSRYHRYLGPLKRWVIMSSFFIQTSLMIVTASLISGDLVAKTEETTTADGRGNFPWHELCPIALLAFQSAGQIVASRMLKYNALPTVVLTSLFCDLMSDPDLFTAGLLQDPDRNRRALGAVFLFAGATVSGALMKTSVGYSGALWIATGVKGGMALAWLVWRSKKPQAQ</sequence>
<gene>
    <name evidence="2" type="ORF">PV05_06217</name>
</gene>
<feature type="transmembrane region" description="Helical" evidence="1">
    <location>
        <begin position="125"/>
        <end position="145"/>
    </location>
</feature>
<dbReference type="Proteomes" id="UP000054342">
    <property type="component" value="Unassembled WGS sequence"/>
</dbReference>
<reference evidence="2 3" key="1">
    <citation type="submission" date="2015-01" db="EMBL/GenBank/DDBJ databases">
        <title>The Genome Sequence of Exophiala xenobiotica CBS118157.</title>
        <authorList>
            <consortium name="The Broad Institute Genomics Platform"/>
            <person name="Cuomo C."/>
            <person name="de Hoog S."/>
            <person name="Gorbushina A."/>
            <person name="Stielow B."/>
            <person name="Teixiera M."/>
            <person name="Abouelleil A."/>
            <person name="Chapman S.B."/>
            <person name="Priest M."/>
            <person name="Young S.K."/>
            <person name="Wortman J."/>
            <person name="Nusbaum C."/>
            <person name="Birren B."/>
        </authorList>
    </citation>
    <scope>NUCLEOTIDE SEQUENCE [LARGE SCALE GENOMIC DNA]</scope>
    <source>
        <strain evidence="2 3">CBS 118157</strain>
    </source>
</reference>
<organism evidence="2 3">
    <name type="scientific">Exophiala xenobiotica</name>
    <dbReference type="NCBI Taxonomy" id="348802"/>
    <lineage>
        <taxon>Eukaryota</taxon>
        <taxon>Fungi</taxon>
        <taxon>Dikarya</taxon>
        <taxon>Ascomycota</taxon>
        <taxon>Pezizomycotina</taxon>
        <taxon>Eurotiomycetes</taxon>
        <taxon>Chaetothyriomycetidae</taxon>
        <taxon>Chaetothyriales</taxon>
        <taxon>Herpotrichiellaceae</taxon>
        <taxon>Exophiala</taxon>
    </lineage>
</organism>
<feature type="transmembrane region" description="Helical" evidence="1">
    <location>
        <begin position="228"/>
        <end position="245"/>
    </location>
</feature>